<keyword evidence="1" id="KW-0175">Coiled coil</keyword>
<organism evidence="2 3">
    <name type="scientific">Pseudovibrio ascidiaceicola</name>
    <dbReference type="NCBI Taxonomy" id="285279"/>
    <lineage>
        <taxon>Bacteria</taxon>
        <taxon>Pseudomonadati</taxon>
        <taxon>Pseudomonadota</taxon>
        <taxon>Alphaproteobacteria</taxon>
        <taxon>Hyphomicrobiales</taxon>
        <taxon>Stappiaceae</taxon>
        <taxon>Pseudovibrio</taxon>
    </lineage>
</organism>
<protein>
    <submittedName>
        <fullName evidence="2">Uncharacterized protein</fullName>
    </submittedName>
</protein>
<accession>A0A1I3X4D7</accession>
<sequence>MPPQTLSKQEHKWANDMARHLNLTFAEEGGEQVGQHHQADVVNAPTSLLEKLASMEKAADALNANTELIKNQSAVFSPFKKAGQSARSGIAAARKELKGRKPQNAEARLSKIQENVSSMEQLIAVAQSNHKGLEAQIPWVKEDLAQLALELPVVDSLAIAKKIPSKKHKKFLSLDQEANGLISEVETLCENLQVDAANKVLKKLNKTLQAYQKEVDWLHALPEVTGVGASESPRVSKLDKLAAAFMRKKTQEHKVELVKAEPDEKTKAFLKTWNRENFSDPSERLDLQKRGGCKAPFKFIVRTGSMDDFINQKGCFSAQGTEYLENKDAICTSVVTDEKCFVYGAFGVILDVPPQNVLVSSPDDLMSELNIGRKDKKDRMVNVTQEQNEKLLDVPDHVRNGYLKNELDRYQYDKRQQNVDDLVDNTYYAHNEVIVSSKDGIQHKQGVDATEPIKINGIFLIDAEPSPDTIAFQEFEGKKALTKEEKYQIFMEHAEKVAKNLGVPILFLDGESTMA</sequence>
<evidence type="ECO:0000313" key="2">
    <source>
        <dbReference type="EMBL" id="SFK14453.1"/>
    </source>
</evidence>
<keyword evidence="3" id="KW-1185">Reference proteome</keyword>
<evidence type="ECO:0000313" key="3">
    <source>
        <dbReference type="Proteomes" id="UP000199598"/>
    </source>
</evidence>
<proteinExistence type="predicted"/>
<gene>
    <name evidence="2" type="ORF">SAMN04488518_102369</name>
</gene>
<dbReference type="RefSeq" id="WP_093517615.1">
    <property type="nucleotide sequence ID" value="NZ_FOSK01000002.1"/>
</dbReference>
<feature type="coiled-coil region" evidence="1">
    <location>
        <begin position="109"/>
        <end position="136"/>
    </location>
</feature>
<dbReference type="EMBL" id="FOSK01000002">
    <property type="protein sequence ID" value="SFK14453.1"/>
    <property type="molecule type" value="Genomic_DNA"/>
</dbReference>
<evidence type="ECO:0000256" key="1">
    <source>
        <dbReference type="SAM" id="Coils"/>
    </source>
</evidence>
<feature type="coiled-coil region" evidence="1">
    <location>
        <begin position="194"/>
        <end position="221"/>
    </location>
</feature>
<dbReference type="Proteomes" id="UP000199598">
    <property type="component" value="Unassembled WGS sequence"/>
</dbReference>
<name>A0A1I3X4D7_9HYPH</name>
<reference evidence="2 3" key="1">
    <citation type="submission" date="2016-10" db="EMBL/GenBank/DDBJ databases">
        <authorList>
            <person name="Varghese N."/>
            <person name="Submissions S."/>
        </authorList>
    </citation>
    <scope>NUCLEOTIDE SEQUENCE [LARGE SCALE GENOMIC DNA]</scope>
    <source>
        <strain evidence="2 3">DSM 16392</strain>
    </source>
</reference>
<comment type="caution">
    <text evidence="2">The sequence shown here is derived from an EMBL/GenBank/DDBJ whole genome shotgun (WGS) entry which is preliminary data.</text>
</comment>